<organism evidence="3 4">
    <name type="scientific">Nocardiopsis mwathae</name>
    <dbReference type="NCBI Taxonomy" id="1472723"/>
    <lineage>
        <taxon>Bacteria</taxon>
        <taxon>Bacillati</taxon>
        <taxon>Actinomycetota</taxon>
        <taxon>Actinomycetes</taxon>
        <taxon>Streptosporangiales</taxon>
        <taxon>Nocardiopsidaceae</taxon>
        <taxon>Nocardiopsis</taxon>
    </lineage>
</organism>
<dbReference type="InterPro" id="IPR011047">
    <property type="entry name" value="Quinoprotein_ADH-like_sf"/>
</dbReference>
<dbReference type="EMBL" id="JACHDS010000001">
    <property type="protein sequence ID" value="MBB6175053.1"/>
    <property type="molecule type" value="Genomic_DNA"/>
</dbReference>
<protein>
    <recommendedName>
        <fullName evidence="5">PKD domain containing protein</fullName>
    </recommendedName>
</protein>
<keyword evidence="4" id="KW-1185">Reference proteome</keyword>
<accession>A0A7X0D811</accession>
<dbReference type="Proteomes" id="UP000546642">
    <property type="component" value="Unassembled WGS sequence"/>
</dbReference>
<evidence type="ECO:0000313" key="4">
    <source>
        <dbReference type="Proteomes" id="UP000546642"/>
    </source>
</evidence>
<gene>
    <name evidence="3" type="ORF">HNR23_005113</name>
</gene>
<dbReference type="InterPro" id="IPR013431">
    <property type="entry name" value="Delta_60_rpt"/>
</dbReference>
<dbReference type="Pfam" id="PF17164">
    <property type="entry name" value="DUF5122"/>
    <property type="match status" value="1"/>
</dbReference>
<name>A0A7X0D811_9ACTN</name>
<evidence type="ECO:0000256" key="2">
    <source>
        <dbReference type="SAM" id="SignalP"/>
    </source>
</evidence>
<feature type="signal peptide" evidence="2">
    <location>
        <begin position="1"/>
        <end position="47"/>
    </location>
</feature>
<keyword evidence="2" id="KW-0732">Signal</keyword>
<feature type="compositionally biased region" description="Basic residues" evidence="1">
    <location>
        <begin position="1"/>
        <end position="23"/>
    </location>
</feature>
<feature type="region of interest" description="Disordered" evidence="1">
    <location>
        <begin position="1"/>
        <end position="24"/>
    </location>
</feature>
<dbReference type="SUPFAM" id="SSF50998">
    <property type="entry name" value="Quinoprotein alcohol dehydrogenase-like"/>
    <property type="match status" value="1"/>
</dbReference>
<evidence type="ECO:0000256" key="1">
    <source>
        <dbReference type="SAM" id="MobiDB-lite"/>
    </source>
</evidence>
<sequence>MGLKKHREHRGHRGLAGRPRHSRPMLTAALSTLTLLASALTAGPADAAPAATPHTRVVGERPVSWTPHVLDGSVKTIAQVGDVVVVGGDFTRVTDPRRQRTHTRENIFAFDYGTGRIRPDFAPRVKGTVRSLAAGPGDTVYVGGSFTGIDGDGRRGVARLSVFTGRPVDGFSASLGNGSVYRLASYDDELYIGGTFHSVNGVSRAALALLDAYTGEVDTGFDMRLSNSRRGSLRVQELALSPGGTRLVVGGTFTRVLGQRRYQVAMVDTGVEPARLSRWSTEAYSAPCDYNRIHTYIRQIDFAPDGSYFVIVTAGGPYLKPGLCKTAARWETGDIPNARYTWVNHTGGDSLYSVAATGPAVYVGGHQRWMDNPRGHLNAGPGAVHREGVAALDPRTGASLPWNPGRQRGHGAEALTATPTGLFIGSDTERLAGYKRDRIGMFPLR</sequence>
<feature type="chain" id="PRO_5031462286" description="PKD domain containing protein" evidence="2">
    <location>
        <begin position="48"/>
        <end position="445"/>
    </location>
</feature>
<proteinExistence type="predicted"/>
<dbReference type="AlphaFoldDB" id="A0A7X0D811"/>
<comment type="caution">
    <text evidence="3">The sequence shown here is derived from an EMBL/GenBank/DDBJ whole genome shotgun (WGS) entry which is preliminary data.</text>
</comment>
<evidence type="ECO:0000313" key="3">
    <source>
        <dbReference type="EMBL" id="MBB6175053.1"/>
    </source>
</evidence>
<reference evidence="3 4" key="1">
    <citation type="submission" date="2020-08" db="EMBL/GenBank/DDBJ databases">
        <title>Sequencing the genomes of 1000 actinobacteria strains.</title>
        <authorList>
            <person name="Klenk H.-P."/>
        </authorList>
    </citation>
    <scope>NUCLEOTIDE SEQUENCE [LARGE SCALE GENOMIC DNA]</scope>
    <source>
        <strain evidence="3 4">DSM 46659</strain>
    </source>
</reference>
<evidence type="ECO:0008006" key="5">
    <source>
        <dbReference type="Google" id="ProtNLM"/>
    </source>
</evidence>